<protein>
    <submittedName>
        <fullName evidence="2">IS982 family transposase</fullName>
    </submittedName>
</protein>
<dbReference type="Pfam" id="PF13612">
    <property type="entry name" value="DDE_Tnp_1_3"/>
    <property type="match status" value="1"/>
</dbReference>
<accession>A0ABY3C9D6</accession>
<evidence type="ECO:0000259" key="1">
    <source>
        <dbReference type="Pfam" id="PF13612"/>
    </source>
</evidence>
<comment type="caution">
    <text evidence="2">The sequence shown here is derived from an EMBL/GenBank/DDBJ whole genome shotgun (WGS) entry which is preliminary data.</text>
</comment>
<feature type="domain" description="Transposase DDE" evidence="1">
    <location>
        <begin position="104"/>
        <end position="256"/>
    </location>
</feature>
<evidence type="ECO:0000313" key="2">
    <source>
        <dbReference type="EMBL" id="TRW93307.1"/>
    </source>
</evidence>
<proteinExistence type="predicted"/>
<dbReference type="Proteomes" id="UP000733744">
    <property type="component" value="Unassembled WGS sequence"/>
</dbReference>
<dbReference type="RefSeq" id="WP_127028767.1">
    <property type="nucleotide sequence ID" value="NZ_RYFG02000101.1"/>
</dbReference>
<dbReference type="InterPro" id="IPR025668">
    <property type="entry name" value="Tnp_DDE_dom"/>
</dbReference>
<gene>
    <name evidence="2" type="ORF">EKO24_012710</name>
</gene>
<keyword evidence="3" id="KW-1185">Reference proteome</keyword>
<name>A0ABY3C9D6_9GAMM</name>
<reference evidence="2 3" key="1">
    <citation type="journal article" date="2019" name="Antonie Van Leeuwenhoek">
        <title>Description of 'Ca. Methylobacter oryzae' KRF1, a novel species from the environmentally important Methylobacter clade 2.</title>
        <authorList>
            <person name="Khatri K."/>
            <person name="Mohite J.A."/>
            <person name="Pandit P.S."/>
            <person name="Bahulikar R."/>
            <person name="Rahalkar M.C."/>
        </authorList>
    </citation>
    <scope>NUCLEOTIDE SEQUENCE [LARGE SCALE GENOMIC DNA]</scope>
    <source>
        <strain evidence="2 3">KRF1</strain>
    </source>
</reference>
<evidence type="ECO:0000313" key="3">
    <source>
        <dbReference type="Proteomes" id="UP000733744"/>
    </source>
</evidence>
<dbReference type="EMBL" id="RYFG02000101">
    <property type="protein sequence ID" value="TRW93307.1"/>
    <property type="molecule type" value="Genomic_DNA"/>
</dbReference>
<organism evidence="2 3">
    <name type="scientific">Candidatus Methylobacter oryzae</name>
    <dbReference type="NCBI Taxonomy" id="2497749"/>
    <lineage>
        <taxon>Bacteria</taxon>
        <taxon>Pseudomonadati</taxon>
        <taxon>Pseudomonadota</taxon>
        <taxon>Gammaproteobacteria</taxon>
        <taxon>Methylococcales</taxon>
        <taxon>Methylococcaceae</taxon>
        <taxon>Methylobacter</taxon>
    </lineage>
</organism>
<sequence>MKITQIYCDVDDFCRTFIPEWQKLQLIQGDKKRQRAPRMSYSEMLSILVYYQESGYRTFKWFYQRLVQVSWREAFPKLLSYNRFIELLPRLLVPLTAFMLSRCGNSQGIAFIDSTPLAVCKNIRIPRHKTFKEQAGRGKSSTGWFYGFKLHLVVNDRGEILSFCITPGNVDDRKPVPKLVKSLIGKLFGDRGYISKKLGKQLAERNIKLVTTLKKNMKNQHIDAFDKLMLRKRSIIETINDQLKNIFDLEHSRHRSLYNYLANVVACLVAYSYQEKKPALDLRDADLLPFLVNA</sequence>
<dbReference type="NCBIfam" id="NF033520">
    <property type="entry name" value="transpos_IS982"/>
    <property type="match status" value="1"/>
</dbReference>